<gene>
    <name evidence="1" type="ORF">DLM78_11880</name>
</gene>
<organism evidence="1 2">
    <name type="scientific">Leptospira stimsonii</name>
    <dbReference type="NCBI Taxonomy" id="2202203"/>
    <lineage>
        <taxon>Bacteria</taxon>
        <taxon>Pseudomonadati</taxon>
        <taxon>Spirochaetota</taxon>
        <taxon>Spirochaetia</taxon>
        <taxon>Leptospirales</taxon>
        <taxon>Leptospiraceae</taxon>
        <taxon>Leptospira</taxon>
    </lineage>
</organism>
<dbReference type="Proteomes" id="UP000266669">
    <property type="component" value="Unassembled WGS sequence"/>
</dbReference>
<reference evidence="2" key="1">
    <citation type="submission" date="2018-05" db="EMBL/GenBank/DDBJ databases">
        <title>Leptospira yasudae sp. nov. and Leptospira stimsonii sp. nov., two pathogenic species of the genus Leptospira isolated from environmental sources.</title>
        <authorList>
            <person name="Casanovas-Massana A."/>
            <person name="Hamond C."/>
            <person name="Santos L.A."/>
            <person name="Hacker K.P."/>
            <person name="Balassiano I."/>
            <person name="Medeiros M.A."/>
            <person name="Reis M.G."/>
            <person name="Ko A.I."/>
            <person name="Wunder E.A."/>
        </authorList>
    </citation>
    <scope>NUCLEOTIDE SEQUENCE [LARGE SCALE GENOMIC DNA]</scope>
    <source>
        <strain evidence="2">AMB6-RJ</strain>
    </source>
</reference>
<accession>A0A8B3CSM7</accession>
<evidence type="ECO:0000313" key="2">
    <source>
        <dbReference type="Proteomes" id="UP000266669"/>
    </source>
</evidence>
<proteinExistence type="predicted"/>
<dbReference type="AlphaFoldDB" id="A0A8B3CSM7"/>
<protein>
    <submittedName>
        <fullName evidence="1">Uncharacterized protein</fullName>
    </submittedName>
</protein>
<comment type="caution">
    <text evidence="1">The sequence shown here is derived from an EMBL/GenBank/DDBJ whole genome shotgun (WGS) entry which is preliminary data.</text>
</comment>
<evidence type="ECO:0000313" key="1">
    <source>
        <dbReference type="EMBL" id="RHX86501.1"/>
    </source>
</evidence>
<dbReference type="RefSeq" id="WP_118982081.1">
    <property type="nucleotide sequence ID" value="NZ_QHCS01000002.1"/>
</dbReference>
<sequence>MKFSEILQKANVSWKNSTSTKTLSLEEQARERSKNEGLDSSRPFAENLLTEQQLLYISEYYLALR</sequence>
<dbReference type="EMBL" id="QHCS01000002">
    <property type="protein sequence ID" value="RHX86501.1"/>
    <property type="molecule type" value="Genomic_DNA"/>
</dbReference>
<name>A0A8B3CSM7_9LEPT</name>